<dbReference type="Proteomes" id="UP000550707">
    <property type="component" value="Unassembled WGS sequence"/>
</dbReference>
<gene>
    <name evidence="1" type="ORF">HJG59_008005</name>
</gene>
<dbReference type="InParanoid" id="A0A7J8JW73"/>
<evidence type="ECO:0000313" key="1">
    <source>
        <dbReference type="EMBL" id="KAF6501008.1"/>
    </source>
</evidence>
<proteinExistence type="predicted"/>
<dbReference type="EMBL" id="JACASF010000001">
    <property type="protein sequence ID" value="KAF6501008.1"/>
    <property type="molecule type" value="Genomic_DNA"/>
</dbReference>
<organism evidence="1 2">
    <name type="scientific">Molossus molossus</name>
    <name type="common">Pallas' mastiff bat</name>
    <name type="synonym">Vespertilio molossus</name>
    <dbReference type="NCBI Taxonomy" id="27622"/>
    <lineage>
        <taxon>Eukaryota</taxon>
        <taxon>Metazoa</taxon>
        <taxon>Chordata</taxon>
        <taxon>Craniata</taxon>
        <taxon>Vertebrata</taxon>
        <taxon>Euteleostomi</taxon>
        <taxon>Mammalia</taxon>
        <taxon>Eutheria</taxon>
        <taxon>Laurasiatheria</taxon>
        <taxon>Chiroptera</taxon>
        <taxon>Yangochiroptera</taxon>
        <taxon>Molossidae</taxon>
        <taxon>Molossus</taxon>
    </lineage>
</organism>
<protein>
    <submittedName>
        <fullName evidence="1">Uncharacterized protein</fullName>
    </submittedName>
</protein>
<evidence type="ECO:0000313" key="2">
    <source>
        <dbReference type="Proteomes" id="UP000550707"/>
    </source>
</evidence>
<dbReference type="AlphaFoldDB" id="A0A7J8JW73"/>
<reference evidence="1 2" key="1">
    <citation type="journal article" date="2020" name="Nature">
        <title>Six reference-quality genomes reveal evolution of bat adaptations.</title>
        <authorList>
            <person name="Jebb D."/>
            <person name="Huang Z."/>
            <person name="Pippel M."/>
            <person name="Hughes G.M."/>
            <person name="Lavrichenko K."/>
            <person name="Devanna P."/>
            <person name="Winkler S."/>
            <person name="Jermiin L.S."/>
            <person name="Skirmuntt E.C."/>
            <person name="Katzourakis A."/>
            <person name="Burkitt-Gray L."/>
            <person name="Ray D.A."/>
            <person name="Sullivan K.A.M."/>
            <person name="Roscito J.G."/>
            <person name="Kirilenko B.M."/>
            <person name="Davalos L.M."/>
            <person name="Corthals A.P."/>
            <person name="Power M.L."/>
            <person name="Jones G."/>
            <person name="Ransome R.D."/>
            <person name="Dechmann D.K.N."/>
            <person name="Locatelli A.G."/>
            <person name="Puechmaille S.J."/>
            <person name="Fedrigo O."/>
            <person name="Jarvis E.D."/>
            <person name="Hiller M."/>
            <person name="Vernes S.C."/>
            <person name="Myers E.W."/>
            <person name="Teeling E.C."/>
        </authorList>
    </citation>
    <scope>NUCLEOTIDE SEQUENCE [LARGE SCALE GENOMIC DNA]</scope>
    <source>
        <strain evidence="1">MMolMol1</strain>
        <tissue evidence="1">Muscle</tissue>
    </source>
</reference>
<sequence length="164" mass="18060">MYKTFSVVTSRPVLLCSPQGTLGFSIGSQGTEVTGMCQKPQGQLLSSGLLPPPHSPLLFRPSLGPLPSITLQGLDRGFTDALGIWSPPPRPTPSVHFQTQELFIDQEAPVAAQPLKYYIWENPRETNKFRDRGHSPFTLTQEMKECFVSPFSTVSFPVPSLLDS</sequence>
<keyword evidence="2" id="KW-1185">Reference proteome</keyword>
<name>A0A7J8JW73_MOLMO</name>
<accession>A0A7J8JW73</accession>
<comment type="caution">
    <text evidence="1">The sequence shown here is derived from an EMBL/GenBank/DDBJ whole genome shotgun (WGS) entry which is preliminary data.</text>
</comment>